<evidence type="ECO:0000313" key="3">
    <source>
        <dbReference type="Proteomes" id="UP001500392"/>
    </source>
</evidence>
<dbReference type="Proteomes" id="UP001500392">
    <property type="component" value="Unassembled WGS sequence"/>
</dbReference>
<name>A0ABP7WFV7_9GAMM</name>
<reference evidence="3" key="1">
    <citation type="journal article" date="2019" name="Int. J. Syst. Evol. Microbiol.">
        <title>The Global Catalogue of Microorganisms (GCM) 10K type strain sequencing project: providing services to taxonomists for standard genome sequencing and annotation.</title>
        <authorList>
            <consortium name="The Broad Institute Genomics Platform"/>
            <consortium name="The Broad Institute Genome Sequencing Center for Infectious Disease"/>
            <person name="Wu L."/>
            <person name="Ma J."/>
        </authorList>
    </citation>
    <scope>NUCLEOTIDE SEQUENCE [LARGE SCALE GENOMIC DNA]</scope>
    <source>
        <strain evidence="3">JCM 17304</strain>
    </source>
</reference>
<dbReference type="EMBL" id="BAABDM010000001">
    <property type="protein sequence ID" value="GAA4087541.1"/>
    <property type="molecule type" value="Genomic_DNA"/>
</dbReference>
<comment type="caution">
    <text evidence="2">The sequence shown here is derived from an EMBL/GenBank/DDBJ whole genome shotgun (WGS) entry which is preliminary data.</text>
</comment>
<organism evidence="2 3">
    <name type="scientific">Zhongshania borealis</name>
    <dbReference type="NCBI Taxonomy" id="889488"/>
    <lineage>
        <taxon>Bacteria</taxon>
        <taxon>Pseudomonadati</taxon>
        <taxon>Pseudomonadota</taxon>
        <taxon>Gammaproteobacteria</taxon>
        <taxon>Cellvibrionales</taxon>
        <taxon>Spongiibacteraceae</taxon>
        <taxon>Zhongshania</taxon>
    </lineage>
</organism>
<keyword evidence="3" id="KW-1185">Reference proteome</keyword>
<evidence type="ECO:0000256" key="1">
    <source>
        <dbReference type="SAM" id="MobiDB-lite"/>
    </source>
</evidence>
<evidence type="ECO:0000313" key="2">
    <source>
        <dbReference type="EMBL" id="GAA4087541.1"/>
    </source>
</evidence>
<feature type="region of interest" description="Disordered" evidence="1">
    <location>
        <begin position="1"/>
        <end position="20"/>
    </location>
</feature>
<proteinExistence type="predicted"/>
<sequence length="89" mass="9478">MAAITDMDNSGSEVPTATNVKPMTASGTLKYSAIPMAPINKICDPPINNIKPRPTAIVIHNTDFESMDISSASAWCSSPDGAAWKRSLR</sequence>
<feature type="compositionally biased region" description="Polar residues" evidence="1">
    <location>
        <begin position="7"/>
        <end position="20"/>
    </location>
</feature>
<gene>
    <name evidence="2" type="ORF">GCM10022414_07880</name>
</gene>
<accession>A0ABP7WFV7</accession>
<protein>
    <submittedName>
        <fullName evidence="2">Uncharacterized protein</fullName>
    </submittedName>
</protein>